<dbReference type="EMBL" id="LC506465">
    <property type="protein sequence ID" value="BBO54069.1"/>
    <property type="molecule type" value="Genomic_DNA"/>
</dbReference>
<reference evidence="1" key="1">
    <citation type="journal article" date="2020" name="Sci. Rep.">
        <title>A novel Asfarvirus-like virus identified as a potential cause of mass mortality of abalone.</title>
        <authorList>
            <person name="Matsuyama T."/>
            <person name="Takano T."/>
            <person name="Nishiki I."/>
            <person name="Fujiwara A."/>
            <person name="Kiryu I."/>
            <person name="Inada M."/>
            <person name="Sakai T."/>
            <person name="Terashima S."/>
            <person name="Matsuura Y."/>
            <person name="Isowa K."/>
            <person name="Nakayasu C."/>
        </authorList>
    </citation>
    <scope>NUCLEOTIDE SEQUENCE</scope>
</reference>
<accession>A0A5K7Y0X9</accession>
<sequence length="169" mass="20389">MSYLMHMKTVLDSKVKTLFEHEKKFKLLRHKVDRIWFDAAPRILTNDPDTMLDILQCWMPIQPKNTNRVRECADALMKIMYTMLENNQVCVHLRKGVKRPNKIFLNSHEVQRSDVIYRMIVDICSTLHRADKELWYDVNHDKIWFILSTYFMDQHAVQKIINDEWHLSK</sequence>
<protein>
    <submittedName>
        <fullName evidence="1">Uncharacterized protein</fullName>
    </submittedName>
</protein>
<name>A0A5K7Y0X9_9VIRU</name>
<evidence type="ECO:0000313" key="1">
    <source>
        <dbReference type="EMBL" id="BBO54069.1"/>
    </source>
</evidence>
<proteinExistence type="predicted"/>
<organism evidence="1">
    <name type="scientific">Abalone asfa-like virus</name>
    <dbReference type="NCBI Taxonomy" id="2839893"/>
    <lineage>
        <taxon>Viruses</taxon>
        <taxon>Varidnaviria</taxon>
        <taxon>Bamfordvirae</taxon>
        <taxon>Nucleocytoviricota</taxon>
        <taxon>Pokkesviricetes</taxon>
        <taxon>Asfuvirales</taxon>
        <taxon>Asfarviridae</taxon>
    </lineage>
</organism>